<dbReference type="EMBL" id="JASPKZ010004210">
    <property type="protein sequence ID" value="KAJ9590533.1"/>
    <property type="molecule type" value="Genomic_DNA"/>
</dbReference>
<feature type="non-terminal residue" evidence="1">
    <location>
        <position position="73"/>
    </location>
</feature>
<feature type="non-terminal residue" evidence="1">
    <location>
        <position position="1"/>
    </location>
</feature>
<evidence type="ECO:0000313" key="1">
    <source>
        <dbReference type="EMBL" id="KAJ9590533.1"/>
    </source>
</evidence>
<protein>
    <submittedName>
        <fullName evidence="1">Uncharacterized protein</fullName>
    </submittedName>
</protein>
<reference evidence="1" key="1">
    <citation type="journal article" date="2023" name="IScience">
        <title>Live-bearing cockroach genome reveals convergent evolutionary mechanisms linked to viviparity in insects and beyond.</title>
        <authorList>
            <person name="Fouks B."/>
            <person name="Harrison M.C."/>
            <person name="Mikhailova A.A."/>
            <person name="Marchal E."/>
            <person name="English S."/>
            <person name="Carruthers M."/>
            <person name="Jennings E.C."/>
            <person name="Chiamaka E.L."/>
            <person name="Frigard R.A."/>
            <person name="Pippel M."/>
            <person name="Attardo G.M."/>
            <person name="Benoit J.B."/>
            <person name="Bornberg-Bauer E."/>
            <person name="Tobe S.S."/>
        </authorList>
    </citation>
    <scope>NUCLEOTIDE SEQUENCE</scope>
    <source>
        <strain evidence="1">Stay&amp;Tobe</strain>
    </source>
</reference>
<accession>A0AAD8EHJ6</accession>
<gene>
    <name evidence="1" type="ORF">L9F63_016435</name>
</gene>
<keyword evidence="2" id="KW-1185">Reference proteome</keyword>
<organism evidence="1 2">
    <name type="scientific">Diploptera punctata</name>
    <name type="common">Pacific beetle cockroach</name>
    <dbReference type="NCBI Taxonomy" id="6984"/>
    <lineage>
        <taxon>Eukaryota</taxon>
        <taxon>Metazoa</taxon>
        <taxon>Ecdysozoa</taxon>
        <taxon>Arthropoda</taxon>
        <taxon>Hexapoda</taxon>
        <taxon>Insecta</taxon>
        <taxon>Pterygota</taxon>
        <taxon>Neoptera</taxon>
        <taxon>Polyneoptera</taxon>
        <taxon>Dictyoptera</taxon>
        <taxon>Blattodea</taxon>
        <taxon>Blaberoidea</taxon>
        <taxon>Blaberidae</taxon>
        <taxon>Diplopterinae</taxon>
        <taxon>Diploptera</taxon>
    </lineage>
</organism>
<evidence type="ECO:0000313" key="2">
    <source>
        <dbReference type="Proteomes" id="UP001233999"/>
    </source>
</evidence>
<dbReference type="Proteomes" id="UP001233999">
    <property type="component" value="Unassembled WGS sequence"/>
</dbReference>
<proteinExistence type="predicted"/>
<dbReference type="AlphaFoldDB" id="A0AAD8EHJ6"/>
<sequence>VTKLTDEEANNPLARHPNISSITIHDAFNVPIFNNVFRVPRHFKKSPDFWERMHDKLGNGGRTEREYTVFGAH</sequence>
<reference evidence="1" key="2">
    <citation type="submission" date="2023-05" db="EMBL/GenBank/DDBJ databases">
        <authorList>
            <person name="Fouks B."/>
        </authorList>
    </citation>
    <scope>NUCLEOTIDE SEQUENCE</scope>
    <source>
        <strain evidence="1">Stay&amp;Tobe</strain>
        <tissue evidence="1">Testes</tissue>
    </source>
</reference>
<comment type="caution">
    <text evidence="1">The sequence shown here is derived from an EMBL/GenBank/DDBJ whole genome shotgun (WGS) entry which is preliminary data.</text>
</comment>
<name>A0AAD8EHJ6_DIPPU</name>